<dbReference type="Proteomes" id="UP001589647">
    <property type="component" value="Unassembled WGS sequence"/>
</dbReference>
<feature type="region of interest" description="Disordered" evidence="5">
    <location>
        <begin position="257"/>
        <end position="277"/>
    </location>
</feature>
<feature type="active site" description="Nucleophile" evidence="4">
    <location>
        <position position="50"/>
    </location>
</feature>
<keyword evidence="2 4" id="KW-0442">Lipid degradation</keyword>
<dbReference type="PROSITE" id="PS51635">
    <property type="entry name" value="PNPLA"/>
    <property type="match status" value="1"/>
</dbReference>
<evidence type="ECO:0000256" key="1">
    <source>
        <dbReference type="ARBA" id="ARBA00022801"/>
    </source>
</evidence>
<evidence type="ECO:0000313" key="8">
    <source>
        <dbReference type="EMBL" id="MFB9206529.1"/>
    </source>
</evidence>
<feature type="short sequence motif" description="GXSXG" evidence="4">
    <location>
        <begin position="48"/>
        <end position="52"/>
    </location>
</feature>
<evidence type="ECO:0000313" key="9">
    <source>
        <dbReference type="Proteomes" id="UP001589647"/>
    </source>
</evidence>
<protein>
    <submittedName>
        <fullName evidence="8">Patatin-like phospholipase family protein</fullName>
    </submittedName>
</protein>
<keyword evidence="9" id="KW-1185">Reference proteome</keyword>
<dbReference type="PANTHER" id="PTHR14226:SF57">
    <property type="entry name" value="BLR7027 PROTEIN"/>
    <property type="match status" value="1"/>
</dbReference>
<feature type="short sequence motif" description="GXGXXG" evidence="4">
    <location>
        <begin position="17"/>
        <end position="22"/>
    </location>
</feature>
<keyword evidence="6" id="KW-0472">Membrane</keyword>
<keyword evidence="6" id="KW-0812">Transmembrane</keyword>
<evidence type="ECO:0000256" key="2">
    <source>
        <dbReference type="ARBA" id="ARBA00022963"/>
    </source>
</evidence>
<dbReference type="Pfam" id="PF01734">
    <property type="entry name" value="Patatin"/>
    <property type="match status" value="1"/>
</dbReference>
<dbReference type="InterPro" id="IPR050301">
    <property type="entry name" value="NTE"/>
</dbReference>
<feature type="short sequence motif" description="DGA/G" evidence="4">
    <location>
        <begin position="194"/>
        <end position="196"/>
    </location>
</feature>
<keyword evidence="3 4" id="KW-0443">Lipid metabolism</keyword>
<keyword evidence="1 4" id="KW-0378">Hydrolase</keyword>
<dbReference type="SUPFAM" id="SSF52151">
    <property type="entry name" value="FabD/lysophospholipase-like"/>
    <property type="match status" value="1"/>
</dbReference>
<evidence type="ECO:0000259" key="7">
    <source>
        <dbReference type="PROSITE" id="PS51635"/>
    </source>
</evidence>
<dbReference type="InterPro" id="IPR016035">
    <property type="entry name" value="Acyl_Trfase/lysoPLipase"/>
</dbReference>
<accession>A0ABV5IPR2</accession>
<reference evidence="8 9" key="1">
    <citation type="submission" date="2024-09" db="EMBL/GenBank/DDBJ databases">
        <authorList>
            <person name="Sun Q."/>
            <person name="Mori K."/>
        </authorList>
    </citation>
    <scope>NUCLEOTIDE SEQUENCE [LARGE SCALE GENOMIC DNA]</scope>
    <source>
        <strain evidence="8 9">CCM 3426</strain>
    </source>
</reference>
<name>A0ABV5IPR2_9ACTN</name>
<gene>
    <name evidence="8" type="ORF">ACFFV7_35395</name>
</gene>
<sequence>MDRIEASDRGRALVIGGGGVAGIAWATGVLAGLADEGVDVRDADLIVGTSAGSAVGAQARSGLTTEELFQRQVDPASQAREIPAVFDVASFPGALQEILAGARDHAELRRRIGAWALKAPTVAEAERRAAVASRLPEAGWPVRPLVLVAVDAETGEPRLFDGASGVDIVDAVAASCAVPGIWPPVTIEGRRYVDGGVRSSDNADLAAGFERVLVVSPQPPGAPASPWPSLEQEVAQLRGQGSAVEIVSPDEGAVAAMGPNPLDPSVRSPTAHAGREQGRRVAAVVHSLWT</sequence>
<dbReference type="EMBL" id="JBHMEI010000038">
    <property type="protein sequence ID" value="MFB9206529.1"/>
    <property type="molecule type" value="Genomic_DNA"/>
</dbReference>
<dbReference type="Gene3D" id="3.40.1090.10">
    <property type="entry name" value="Cytosolic phospholipase A2 catalytic domain"/>
    <property type="match status" value="2"/>
</dbReference>
<evidence type="ECO:0000256" key="5">
    <source>
        <dbReference type="SAM" id="MobiDB-lite"/>
    </source>
</evidence>
<keyword evidence="6" id="KW-1133">Transmembrane helix</keyword>
<feature type="transmembrane region" description="Helical" evidence="6">
    <location>
        <begin position="12"/>
        <end position="34"/>
    </location>
</feature>
<organism evidence="8 9">
    <name type="scientific">Nonomuraea spiralis</name>
    <dbReference type="NCBI Taxonomy" id="46182"/>
    <lineage>
        <taxon>Bacteria</taxon>
        <taxon>Bacillati</taxon>
        <taxon>Actinomycetota</taxon>
        <taxon>Actinomycetes</taxon>
        <taxon>Streptosporangiales</taxon>
        <taxon>Streptosporangiaceae</taxon>
        <taxon>Nonomuraea</taxon>
    </lineage>
</organism>
<evidence type="ECO:0000256" key="3">
    <source>
        <dbReference type="ARBA" id="ARBA00023098"/>
    </source>
</evidence>
<comment type="caution">
    <text evidence="8">The sequence shown here is derived from an EMBL/GenBank/DDBJ whole genome shotgun (WGS) entry which is preliminary data.</text>
</comment>
<dbReference type="InterPro" id="IPR002641">
    <property type="entry name" value="PNPLA_dom"/>
</dbReference>
<evidence type="ECO:0000256" key="6">
    <source>
        <dbReference type="SAM" id="Phobius"/>
    </source>
</evidence>
<dbReference type="RefSeq" id="WP_189652868.1">
    <property type="nucleotide sequence ID" value="NZ_BMRC01000032.1"/>
</dbReference>
<proteinExistence type="predicted"/>
<evidence type="ECO:0000256" key="4">
    <source>
        <dbReference type="PROSITE-ProRule" id="PRU01161"/>
    </source>
</evidence>
<dbReference type="PANTHER" id="PTHR14226">
    <property type="entry name" value="NEUROPATHY TARGET ESTERASE/SWISS CHEESE D.MELANOGASTER"/>
    <property type="match status" value="1"/>
</dbReference>
<feature type="domain" description="PNPLA" evidence="7">
    <location>
        <begin position="13"/>
        <end position="208"/>
    </location>
</feature>
<feature type="active site" description="Proton acceptor" evidence="4">
    <location>
        <position position="194"/>
    </location>
</feature>